<proteinExistence type="predicted"/>
<dbReference type="EMBL" id="KN824297">
    <property type="protein sequence ID" value="KIM27635.1"/>
    <property type="molecule type" value="Genomic_DNA"/>
</dbReference>
<accession>A0A0C3ASW5</accession>
<reference evidence="3" key="2">
    <citation type="submission" date="2015-01" db="EMBL/GenBank/DDBJ databases">
        <title>Evolutionary Origins and Diversification of the Mycorrhizal Mutualists.</title>
        <authorList>
            <consortium name="DOE Joint Genome Institute"/>
            <consortium name="Mycorrhizal Genomics Consortium"/>
            <person name="Kohler A."/>
            <person name="Kuo A."/>
            <person name="Nagy L.G."/>
            <person name="Floudas D."/>
            <person name="Copeland A."/>
            <person name="Barry K.W."/>
            <person name="Cichocki N."/>
            <person name="Veneault-Fourrey C."/>
            <person name="LaButti K."/>
            <person name="Lindquist E.A."/>
            <person name="Lipzen A."/>
            <person name="Lundell T."/>
            <person name="Morin E."/>
            <person name="Murat C."/>
            <person name="Riley R."/>
            <person name="Ohm R."/>
            <person name="Sun H."/>
            <person name="Tunlid A."/>
            <person name="Henrissat B."/>
            <person name="Grigoriev I.V."/>
            <person name="Hibbett D.S."/>
            <person name="Martin F."/>
        </authorList>
    </citation>
    <scope>NUCLEOTIDE SEQUENCE [LARGE SCALE GENOMIC DNA]</scope>
    <source>
        <strain evidence="3">MAFF 305830</strain>
    </source>
</reference>
<gene>
    <name evidence="2" type="ORF">M408DRAFT_9145</name>
</gene>
<feature type="region of interest" description="Disordered" evidence="1">
    <location>
        <begin position="16"/>
        <end position="35"/>
    </location>
</feature>
<sequence>MTVVSKGVGLVTDVRGSGEDMTRRTRRRRGLNQDMRGPEWIQSRRVAFMAKCGERKTASSIENYRSIAKMTCIDVLALERSPWHMSQGVGHLLFGSIRKRIYPYTWSDLNIRDFVVSPER</sequence>
<organism evidence="2 3">
    <name type="scientific">Serendipita vermifera MAFF 305830</name>
    <dbReference type="NCBI Taxonomy" id="933852"/>
    <lineage>
        <taxon>Eukaryota</taxon>
        <taxon>Fungi</taxon>
        <taxon>Dikarya</taxon>
        <taxon>Basidiomycota</taxon>
        <taxon>Agaricomycotina</taxon>
        <taxon>Agaricomycetes</taxon>
        <taxon>Sebacinales</taxon>
        <taxon>Serendipitaceae</taxon>
        <taxon>Serendipita</taxon>
    </lineage>
</organism>
<evidence type="ECO:0000256" key="1">
    <source>
        <dbReference type="SAM" id="MobiDB-lite"/>
    </source>
</evidence>
<keyword evidence="3" id="KW-1185">Reference proteome</keyword>
<reference evidence="2 3" key="1">
    <citation type="submission" date="2014-04" db="EMBL/GenBank/DDBJ databases">
        <authorList>
            <consortium name="DOE Joint Genome Institute"/>
            <person name="Kuo A."/>
            <person name="Zuccaro A."/>
            <person name="Kohler A."/>
            <person name="Nagy L.G."/>
            <person name="Floudas D."/>
            <person name="Copeland A."/>
            <person name="Barry K.W."/>
            <person name="Cichocki N."/>
            <person name="Veneault-Fourrey C."/>
            <person name="LaButti K."/>
            <person name="Lindquist E.A."/>
            <person name="Lipzen A."/>
            <person name="Lundell T."/>
            <person name="Morin E."/>
            <person name="Murat C."/>
            <person name="Sun H."/>
            <person name="Tunlid A."/>
            <person name="Henrissat B."/>
            <person name="Grigoriev I.V."/>
            <person name="Hibbett D.S."/>
            <person name="Martin F."/>
            <person name="Nordberg H.P."/>
            <person name="Cantor M.N."/>
            <person name="Hua S.X."/>
        </authorList>
    </citation>
    <scope>NUCLEOTIDE SEQUENCE [LARGE SCALE GENOMIC DNA]</scope>
    <source>
        <strain evidence="2 3">MAFF 305830</strain>
    </source>
</reference>
<dbReference type="HOGENOM" id="CLU_2051082_0_0_1"/>
<evidence type="ECO:0000313" key="2">
    <source>
        <dbReference type="EMBL" id="KIM27635.1"/>
    </source>
</evidence>
<name>A0A0C3ASW5_SERVB</name>
<evidence type="ECO:0000313" key="3">
    <source>
        <dbReference type="Proteomes" id="UP000054097"/>
    </source>
</evidence>
<dbReference type="Proteomes" id="UP000054097">
    <property type="component" value="Unassembled WGS sequence"/>
</dbReference>
<protein>
    <submittedName>
        <fullName evidence="2">Uncharacterized protein</fullName>
    </submittedName>
</protein>
<dbReference type="AlphaFoldDB" id="A0A0C3ASW5"/>